<feature type="region of interest" description="Disordered" evidence="1">
    <location>
        <begin position="1"/>
        <end position="40"/>
    </location>
</feature>
<dbReference type="EMBL" id="GECU01027161">
    <property type="protein sequence ID" value="JAS80545.1"/>
    <property type="molecule type" value="Transcribed_RNA"/>
</dbReference>
<gene>
    <name evidence="2" type="ORF">g.57494</name>
</gene>
<proteinExistence type="predicted"/>
<feature type="non-terminal residue" evidence="2">
    <location>
        <position position="227"/>
    </location>
</feature>
<reference evidence="2" key="1">
    <citation type="submission" date="2015-11" db="EMBL/GenBank/DDBJ databases">
        <title>De novo transcriptome assembly of four potential Pierce s Disease insect vectors from Arizona vineyards.</title>
        <authorList>
            <person name="Tassone E.E."/>
        </authorList>
    </citation>
    <scope>NUCLEOTIDE SEQUENCE</scope>
</reference>
<protein>
    <submittedName>
        <fullName evidence="2">Uncharacterized protein</fullName>
    </submittedName>
</protein>
<name>A0A1B6I0Z4_9HEMI</name>
<feature type="compositionally biased region" description="Basic and acidic residues" evidence="1">
    <location>
        <begin position="12"/>
        <end position="30"/>
    </location>
</feature>
<dbReference type="AlphaFoldDB" id="A0A1B6I0Z4"/>
<organism evidence="2">
    <name type="scientific">Homalodisca liturata</name>
    <dbReference type="NCBI Taxonomy" id="320908"/>
    <lineage>
        <taxon>Eukaryota</taxon>
        <taxon>Metazoa</taxon>
        <taxon>Ecdysozoa</taxon>
        <taxon>Arthropoda</taxon>
        <taxon>Hexapoda</taxon>
        <taxon>Insecta</taxon>
        <taxon>Pterygota</taxon>
        <taxon>Neoptera</taxon>
        <taxon>Paraneoptera</taxon>
        <taxon>Hemiptera</taxon>
        <taxon>Auchenorrhyncha</taxon>
        <taxon>Membracoidea</taxon>
        <taxon>Cicadellidae</taxon>
        <taxon>Cicadellinae</taxon>
        <taxon>Proconiini</taxon>
        <taxon>Homalodisca</taxon>
    </lineage>
</organism>
<accession>A0A1B6I0Z4</accession>
<evidence type="ECO:0000256" key="1">
    <source>
        <dbReference type="SAM" id="MobiDB-lite"/>
    </source>
</evidence>
<evidence type="ECO:0000313" key="2">
    <source>
        <dbReference type="EMBL" id="JAS80545.1"/>
    </source>
</evidence>
<sequence>MATSGLLCVNIKTRERSDDEGGGGEKHKAPQETSEEISLASSPSARLVIQALIDNGIISASNKATIRIIDNSKPSDSAKHNDTKTIIIPANKSDLSDFKSLNLGSFVIKQAKQSPVELQQQQQSAKAPQKYAKEVFVEQDRANDGKSRKFVVQNQNSGNFIRICQQNQNQVILDNATNVVQHTQGNLVFPIISGSNLIRLSDGSLVIPVQRVEGQKKEADKPKRVLG</sequence>